<evidence type="ECO:0000313" key="9">
    <source>
        <dbReference type="Proteomes" id="UP000006048"/>
    </source>
</evidence>
<dbReference type="EMBL" id="CP002959">
    <property type="protein sequence ID" value="AFM14302.1"/>
    <property type="molecule type" value="Genomic_DNA"/>
</dbReference>
<proteinExistence type="inferred from homology"/>
<dbReference type="InterPro" id="IPR006091">
    <property type="entry name" value="Acyl-CoA_Oxase/DH_mid-dom"/>
</dbReference>
<dbReference type="KEGG" id="tpx:Turpa_3668"/>
<keyword evidence="2 4" id="KW-0285">Flavoprotein</keyword>
<dbReference type="InterPro" id="IPR009100">
    <property type="entry name" value="AcylCoA_DH/oxidase_NM_dom_sf"/>
</dbReference>
<reference evidence="8 9" key="1">
    <citation type="submission" date="2012-06" db="EMBL/GenBank/DDBJ databases">
        <title>The complete chromosome of genome of Turneriella parva DSM 21527.</title>
        <authorList>
            <consortium name="US DOE Joint Genome Institute (JGI-PGF)"/>
            <person name="Lucas S."/>
            <person name="Han J."/>
            <person name="Lapidus A."/>
            <person name="Bruce D."/>
            <person name="Goodwin L."/>
            <person name="Pitluck S."/>
            <person name="Peters L."/>
            <person name="Kyrpides N."/>
            <person name="Mavromatis K."/>
            <person name="Ivanova N."/>
            <person name="Mikhailova N."/>
            <person name="Chertkov O."/>
            <person name="Detter J.C."/>
            <person name="Tapia R."/>
            <person name="Han C."/>
            <person name="Land M."/>
            <person name="Hauser L."/>
            <person name="Markowitz V."/>
            <person name="Cheng J.-F."/>
            <person name="Hugenholtz P."/>
            <person name="Woyke T."/>
            <person name="Wu D."/>
            <person name="Gronow S."/>
            <person name="Wellnitz S."/>
            <person name="Brambilla E."/>
            <person name="Klenk H.-P."/>
            <person name="Eisen J.A."/>
        </authorList>
    </citation>
    <scope>NUCLEOTIDE SEQUENCE [LARGE SCALE GENOMIC DNA]</scope>
    <source>
        <strain evidence="9">ATCC BAA-1111 / DSM 21527 / NCTC 11395 / H</strain>
    </source>
</reference>
<dbReference type="GO" id="GO:0003995">
    <property type="term" value="F:acyl-CoA dehydrogenase activity"/>
    <property type="evidence" value="ECO:0007669"/>
    <property type="project" value="TreeGrafter"/>
</dbReference>
<gene>
    <name evidence="8" type="ordered locus">Turpa_3668</name>
</gene>
<dbReference type="SUPFAM" id="SSF47203">
    <property type="entry name" value="Acyl-CoA dehydrogenase C-terminal domain-like"/>
    <property type="match status" value="1"/>
</dbReference>
<evidence type="ECO:0000256" key="3">
    <source>
        <dbReference type="ARBA" id="ARBA00022827"/>
    </source>
</evidence>
<sequence length="542" mass="59815">MPTINPGLQPFDLTGYRGASGKNFFTETRVLAEAFRLNSTNQTPDYLDAVNSHLSGLGTLLGGRINELTIACHKEGKWGELVQYDNTGNRIDEIRYAPEQTELRKIFYDYGVVNLDCHASWRHEFSLQHRMALAILTNMNGEGGVACPLAMTEGLIHALRAIGTEEQKEKFLPLLTSPDSPSHFMAGQYVTERVGGSNVAANRTVATPQSDGSWRLNGEKWFCSNPGDVWVTTAKVANTNTIGLFLVSRLRQDGSLNGCRLLRKKDIIGSKGKVTVESLYEDCEATQLGRTAHGLANLIRYILRTSRLHVICGGLGHISRAIIEAESYIAQREAYGKKLAAFPSVQQTIAELKMLQASLMLISFRAFALSDAEHPLALMLVPLLKVVTTQYSAVVAKEAMILHGGNGILGDFSVLPRILNDAIINETWEGTHALLAEHAIAAARRPKVAAAWSEYLKAETASMPAETKTLVFELHEEATRLMADDFERDANRMYLCELMWRIFALCETQRALQHAPEAAAYAPLLQSFVEQGARLPFRARAA</sequence>
<dbReference type="SUPFAM" id="SSF56645">
    <property type="entry name" value="Acyl-CoA dehydrogenase NM domain-like"/>
    <property type="match status" value="1"/>
</dbReference>
<dbReference type="InterPro" id="IPR036250">
    <property type="entry name" value="AcylCo_DH-like_C"/>
</dbReference>
<feature type="domain" description="Acyl-CoA oxidase/dehydrogenase middle" evidence="6">
    <location>
        <begin position="190"/>
        <end position="275"/>
    </location>
</feature>
<dbReference type="Pfam" id="PF18158">
    <property type="entry name" value="AidB_N"/>
    <property type="match status" value="1"/>
</dbReference>
<dbReference type="PATRIC" id="fig|869212.3.peg.3689"/>
<keyword evidence="9" id="KW-1185">Reference proteome</keyword>
<dbReference type="Gene3D" id="2.40.110.20">
    <property type="match status" value="1"/>
</dbReference>
<feature type="domain" description="Acyl-CoA dehydrogenase/oxidase C-terminal" evidence="5">
    <location>
        <begin position="298"/>
        <end position="437"/>
    </location>
</feature>
<organism evidence="8 9">
    <name type="scientific">Turneriella parva (strain ATCC BAA-1111 / DSM 21527 / NCTC 11395 / H)</name>
    <name type="common">Leptospira parva</name>
    <dbReference type="NCBI Taxonomy" id="869212"/>
    <lineage>
        <taxon>Bacteria</taxon>
        <taxon>Pseudomonadati</taxon>
        <taxon>Spirochaetota</taxon>
        <taxon>Spirochaetia</taxon>
        <taxon>Leptospirales</taxon>
        <taxon>Leptospiraceae</taxon>
        <taxon>Turneriella</taxon>
    </lineage>
</organism>
<name>I4BAJ5_TURPD</name>
<dbReference type="HOGENOM" id="CLU_016513_1_0_12"/>
<dbReference type="STRING" id="869212.Turpa_3668"/>
<dbReference type="PANTHER" id="PTHR42707:SF2">
    <property type="entry name" value="ACD11 DEHYDROGENASE"/>
    <property type="match status" value="1"/>
</dbReference>
<dbReference type="OrthoDB" id="9771038at2"/>
<dbReference type="PANTHER" id="PTHR42707">
    <property type="entry name" value="ACYL-COA DEHYDROGENASE"/>
    <property type="match status" value="1"/>
</dbReference>
<dbReference type="Gene3D" id="6.10.250.600">
    <property type="match status" value="1"/>
</dbReference>
<dbReference type="Proteomes" id="UP000006048">
    <property type="component" value="Chromosome"/>
</dbReference>
<keyword evidence="3 4" id="KW-0274">FAD</keyword>
<evidence type="ECO:0000259" key="7">
    <source>
        <dbReference type="Pfam" id="PF18158"/>
    </source>
</evidence>
<evidence type="ECO:0000256" key="2">
    <source>
        <dbReference type="ARBA" id="ARBA00022630"/>
    </source>
</evidence>
<dbReference type="InterPro" id="IPR041504">
    <property type="entry name" value="AidB_N"/>
</dbReference>
<evidence type="ECO:0000256" key="4">
    <source>
        <dbReference type="RuleBase" id="RU362125"/>
    </source>
</evidence>
<dbReference type="InterPro" id="IPR052904">
    <property type="entry name" value="Acyl-CoA_dehydrogenase-like"/>
</dbReference>
<comment type="cofactor">
    <cofactor evidence="4">
        <name>FAD</name>
        <dbReference type="ChEBI" id="CHEBI:57692"/>
    </cofactor>
</comment>
<dbReference type="AlphaFoldDB" id="I4BAJ5"/>
<dbReference type="Gene3D" id="1.20.140.10">
    <property type="entry name" value="Butyryl-CoA Dehydrogenase, subunit A, domain 3"/>
    <property type="match status" value="1"/>
</dbReference>
<evidence type="ECO:0000256" key="1">
    <source>
        <dbReference type="ARBA" id="ARBA00009347"/>
    </source>
</evidence>
<keyword evidence="4" id="KW-0560">Oxidoreductase</keyword>
<dbReference type="Pfam" id="PF02770">
    <property type="entry name" value="Acyl-CoA_dh_M"/>
    <property type="match status" value="1"/>
</dbReference>
<dbReference type="Pfam" id="PF00441">
    <property type="entry name" value="Acyl-CoA_dh_1"/>
    <property type="match status" value="1"/>
</dbReference>
<evidence type="ECO:0000313" key="8">
    <source>
        <dbReference type="EMBL" id="AFM14302.1"/>
    </source>
</evidence>
<evidence type="ECO:0000259" key="5">
    <source>
        <dbReference type="Pfam" id="PF00441"/>
    </source>
</evidence>
<dbReference type="InterPro" id="IPR009075">
    <property type="entry name" value="AcylCo_DH/oxidase_C"/>
</dbReference>
<accession>I4BAJ5</accession>
<dbReference type="RefSeq" id="WP_014804779.1">
    <property type="nucleotide sequence ID" value="NC_018020.1"/>
</dbReference>
<protein>
    <submittedName>
        <fullName evidence="8">Acyl-CoA dehydrogenase domain-containing protein</fullName>
    </submittedName>
</protein>
<comment type="similarity">
    <text evidence="1 4">Belongs to the acyl-CoA dehydrogenase family.</text>
</comment>
<evidence type="ECO:0000259" key="6">
    <source>
        <dbReference type="Pfam" id="PF02770"/>
    </source>
</evidence>
<feature type="domain" description="Adaptive response protein AidB N-terminal" evidence="7">
    <location>
        <begin position="21"/>
        <end position="178"/>
    </location>
</feature>